<organism evidence="4 5">
    <name type="scientific">Saltatorellus ferox</name>
    <dbReference type="NCBI Taxonomy" id="2528018"/>
    <lineage>
        <taxon>Bacteria</taxon>
        <taxon>Pseudomonadati</taxon>
        <taxon>Planctomycetota</taxon>
        <taxon>Planctomycetia</taxon>
        <taxon>Planctomycetia incertae sedis</taxon>
        <taxon>Saltatorellus</taxon>
    </lineage>
</organism>
<dbReference type="SUPFAM" id="SSF56317">
    <property type="entry name" value="Carbon-nitrogen hydrolase"/>
    <property type="match status" value="1"/>
</dbReference>
<dbReference type="PANTHER" id="PTHR43674">
    <property type="entry name" value="NITRILASE C965.09-RELATED"/>
    <property type="match status" value="1"/>
</dbReference>
<dbReference type="PROSITE" id="PS50263">
    <property type="entry name" value="CN_HYDROLASE"/>
    <property type="match status" value="1"/>
</dbReference>
<dbReference type="GO" id="GO:0050126">
    <property type="term" value="F:N-carbamoylputrescine amidase activity"/>
    <property type="evidence" value="ECO:0007669"/>
    <property type="project" value="TreeGrafter"/>
</dbReference>
<dbReference type="InterPro" id="IPR036526">
    <property type="entry name" value="C-N_Hydrolase_sf"/>
</dbReference>
<feature type="chain" id="PRO_5021910060" evidence="2">
    <location>
        <begin position="20"/>
        <end position="279"/>
    </location>
</feature>
<dbReference type="Proteomes" id="UP000320390">
    <property type="component" value="Chromosome"/>
</dbReference>
<feature type="signal peptide" evidence="2">
    <location>
        <begin position="1"/>
        <end position="19"/>
    </location>
</feature>
<evidence type="ECO:0000256" key="2">
    <source>
        <dbReference type="SAM" id="SignalP"/>
    </source>
</evidence>
<dbReference type="EMBL" id="CP036434">
    <property type="protein sequence ID" value="QDV05108.1"/>
    <property type="molecule type" value="Genomic_DNA"/>
</dbReference>
<keyword evidence="1 4" id="KW-0378">Hydrolase</keyword>
<feature type="domain" description="CN hydrolase" evidence="3">
    <location>
        <begin position="30"/>
        <end position="277"/>
    </location>
</feature>
<dbReference type="RefSeq" id="WP_419190892.1">
    <property type="nucleotide sequence ID" value="NZ_CP036434.1"/>
</dbReference>
<dbReference type="InterPro" id="IPR003010">
    <property type="entry name" value="C-N_Hydrolase"/>
</dbReference>
<reference evidence="4 5" key="1">
    <citation type="submission" date="2019-02" db="EMBL/GenBank/DDBJ databases">
        <title>Deep-cultivation of Planctomycetes and their phenomic and genomic characterization uncovers novel biology.</title>
        <authorList>
            <person name="Wiegand S."/>
            <person name="Jogler M."/>
            <person name="Boedeker C."/>
            <person name="Pinto D."/>
            <person name="Vollmers J."/>
            <person name="Rivas-Marin E."/>
            <person name="Kohn T."/>
            <person name="Peeters S.H."/>
            <person name="Heuer A."/>
            <person name="Rast P."/>
            <person name="Oberbeckmann S."/>
            <person name="Bunk B."/>
            <person name="Jeske O."/>
            <person name="Meyerdierks A."/>
            <person name="Storesund J.E."/>
            <person name="Kallscheuer N."/>
            <person name="Luecker S."/>
            <person name="Lage O.M."/>
            <person name="Pohl T."/>
            <person name="Merkel B.J."/>
            <person name="Hornburger P."/>
            <person name="Mueller R.-W."/>
            <person name="Bruemmer F."/>
            <person name="Labrenz M."/>
            <person name="Spormann A.M."/>
            <person name="Op den Camp H."/>
            <person name="Overmann J."/>
            <person name="Amann R."/>
            <person name="Jetten M.S.M."/>
            <person name="Mascher T."/>
            <person name="Medema M.H."/>
            <person name="Devos D.P."/>
            <person name="Kaster A.-K."/>
            <person name="Ovreas L."/>
            <person name="Rohde M."/>
            <person name="Galperin M.Y."/>
            <person name="Jogler C."/>
        </authorList>
    </citation>
    <scope>NUCLEOTIDE SEQUENCE [LARGE SCALE GENOMIC DNA]</scope>
    <source>
        <strain evidence="4 5">Poly30</strain>
    </source>
</reference>
<accession>A0A518ELZ7</accession>
<protein>
    <submittedName>
        <fullName evidence="4">Aliphatic nitrilase</fullName>
        <ecNumber evidence="4">3.5.5.7</ecNumber>
    </submittedName>
</protein>
<name>A0A518ELZ7_9BACT</name>
<dbReference type="GO" id="GO:0018762">
    <property type="term" value="F:aliphatic nitrilase activity"/>
    <property type="evidence" value="ECO:0007669"/>
    <property type="project" value="UniProtKB-EC"/>
</dbReference>
<evidence type="ECO:0000256" key="1">
    <source>
        <dbReference type="ARBA" id="ARBA00022801"/>
    </source>
</evidence>
<dbReference type="GO" id="GO:0033388">
    <property type="term" value="P:putrescine biosynthetic process from arginine"/>
    <property type="evidence" value="ECO:0007669"/>
    <property type="project" value="TreeGrafter"/>
</dbReference>
<gene>
    <name evidence="4" type="primary">nitA</name>
    <name evidence="4" type="ORF">Poly30_06030</name>
</gene>
<keyword evidence="5" id="KW-1185">Reference proteome</keyword>
<sequence length="279" mass="29412" precursor="true">MRTAASVAAALSWLFIACASQTQPLHPETLRIASCQILVDGDPDAALERIDAALSMAAADGAQIACFPEACLLGWVNPEAHERAGTLDGPTVERLRGLSRQHGIMMAVGLAERSAAGLHNSAVLIDRDGALLLVHRKVNIMRGLMEPEYEPGPGAAASVVETRYGRIGLLICADTFEAPLVDEIARSRPDLVLVPYGWAAPEGDWPHHGQSLHAWIANTARKTGAPVLGVDSVGSLGHGPWAGFVLGGQSALAGPDGELEGVLADRAVEVRVFEFDVLE</sequence>
<proteinExistence type="predicted"/>
<evidence type="ECO:0000313" key="4">
    <source>
        <dbReference type="EMBL" id="QDV05108.1"/>
    </source>
</evidence>
<dbReference type="AlphaFoldDB" id="A0A518ELZ7"/>
<dbReference type="Gene3D" id="3.60.110.10">
    <property type="entry name" value="Carbon-nitrogen hydrolase"/>
    <property type="match status" value="1"/>
</dbReference>
<keyword evidence="2" id="KW-0732">Signal</keyword>
<dbReference type="PANTHER" id="PTHR43674:SF2">
    <property type="entry name" value="BETA-UREIDOPROPIONASE"/>
    <property type="match status" value="1"/>
</dbReference>
<evidence type="ECO:0000313" key="5">
    <source>
        <dbReference type="Proteomes" id="UP000320390"/>
    </source>
</evidence>
<evidence type="ECO:0000259" key="3">
    <source>
        <dbReference type="PROSITE" id="PS50263"/>
    </source>
</evidence>
<dbReference type="CDD" id="cd07197">
    <property type="entry name" value="nitrilase"/>
    <property type="match status" value="1"/>
</dbReference>
<dbReference type="Pfam" id="PF00795">
    <property type="entry name" value="CN_hydrolase"/>
    <property type="match status" value="1"/>
</dbReference>
<dbReference type="EC" id="3.5.5.7" evidence="4"/>
<dbReference type="InterPro" id="IPR050345">
    <property type="entry name" value="Aliph_Amidase/BUP"/>
</dbReference>
<dbReference type="PROSITE" id="PS51257">
    <property type="entry name" value="PROKAR_LIPOPROTEIN"/>
    <property type="match status" value="1"/>
</dbReference>